<dbReference type="Gene3D" id="1.20.59.10">
    <property type="entry name" value="Chorismate mutase"/>
    <property type="match status" value="1"/>
</dbReference>
<feature type="chain" id="PRO_5020511186" description="Chorismate mutase" evidence="6">
    <location>
        <begin position="25"/>
        <end position="180"/>
    </location>
</feature>
<dbReference type="InterPro" id="IPR036263">
    <property type="entry name" value="Chorismate_II_sf"/>
</dbReference>
<dbReference type="Proteomes" id="UP000302163">
    <property type="component" value="Chromosome"/>
</dbReference>
<dbReference type="EMBL" id="CP040428">
    <property type="protein sequence ID" value="QCT21418.1"/>
    <property type="molecule type" value="Genomic_DNA"/>
</dbReference>
<dbReference type="Pfam" id="PF01817">
    <property type="entry name" value="CM_2"/>
    <property type="match status" value="1"/>
</dbReference>
<evidence type="ECO:0000256" key="3">
    <source>
        <dbReference type="ARBA" id="ARBA00022729"/>
    </source>
</evidence>
<dbReference type="RefSeq" id="WP_138097574.1">
    <property type="nucleotide sequence ID" value="NZ_CP040428.1"/>
</dbReference>
<dbReference type="PIRSF" id="PIRSF026640">
    <property type="entry name" value="Peripl_chor_mut"/>
    <property type="match status" value="1"/>
</dbReference>
<evidence type="ECO:0000256" key="2">
    <source>
        <dbReference type="ARBA" id="ARBA00012404"/>
    </source>
</evidence>
<dbReference type="PANTHER" id="PTHR38041">
    <property type="entry name" value="CHORISMATE MUTASE"/>
    <property type="match status" value="1"/>
</dbReference>
<dbReference type="SUPFAM" id="SSF48600">
    <property type="entry name" value="Chorismate mutase II"/>
    <property type="match status" value="1"/>
</dbReference>
<evidence type="ECO:0000256" key="6">
    <source>
        <dbReference type="SAM" id="SignalP"/>
    </source>
</evidence>
<dbReference type="AlphaFoldDB" id="A0A4P8YNB5"/>
<evidence type="ECO:0000256" key="4">
    <source>
        <dbReference type="ARBA" id="ARBA00023235"/>
    </source>
</evidence>
<comment type="catalytic activity">
    <reaction evidence="5">
        <text>chorismate = prephenate</text>
        <dbReference type="Rhea" id="RHEA:13897"/>
        <dbReference type="ChEBI" id="CHEBI:29748"/>
        <dbReference type="ChEBI" id="CHEBI:29934"/>
        <dbReference type="EC" id="5.4.99.5"/>
    </reaction>
</comment>
<reference evidence="8 9" key="1">
    <citation type="submission" date="2019-05" db="EMBL/GenBank/DDBJ databases">
        <title>Complete genome sequence of Izhakiella calystegiae KSNA2, an endophyte isolated from beach morning glory (Calystegia soldanella).</title>
        <authorList>
            <person name="Jiang L."/>
            <person name="Jeong J.C."/>
            <person name="Kim C.Y."/>
            <person name="Kim D.H."/>
            <person name="Kim S.W."/>
            <person name="Lee j."/>
        </authorList>
    </citation>
    <scope>NUCLEOTIDE SEQUENCE [LARGE SCALE GENOMIC DNA]</scope>
    <source>
        <strain evidence="8 9">KSNA2</strain>
    </source>
</reference>
<dbReference type="UniPathway" id="UPA00120">
    <property type="reaction ID" value="UER00203"/>
</dbReference>
<accession>A0A4P8YNB5</accession>
<evidence type="ECO:0000259" key="7">
    <source>
        <dbReference type="PROSITE" id="PS51168"/>
    </source>
</evidence>
<dbReference type="GO" id="GO:0009697">
    <property type="term" value="P:salicylic acid biosynthetic process"/>
    <property type="evidence" value="ECO:0007669"/>
    <property type="project" value="TreeGrafter"/>
</dbReference>
<evidence type="ECO:0000256" key="1">
    <source>
        <dbReference type="ARBA" id="ARBA00004817"/>
    </source>
</evidence>
<evidence type="ECO:0000313" key="9">
    <source>
        <dbReference type="Proteomes" id="UP000302163"/>
    </source>
</evidence>
<comment type="pathway">
    <text evidence="1 5">Metabolic intermediate biosynthesis; prephenate biosynthesis; prephenate from chorismate: step 1/1.</text>
</comment>
<dbReference type="NCBIfam" id="NF005965">
    <property type="entry name" value="PRK08055.1"/>
    <property type="match status" value="1"/>
</dbReference>
<evidence type="ECO:0000313" key="8">
    <source>
        <dbReference type="EMBL" id="QCT21418.1"/>
    </source>
</evidence>
<protein>
    <recommendedName>
        <fullName evidence="2 5">Chorismate mutase</fullName>
        <ecNumber evidence="2 5">5.4.99.5</ecNumber>
    </recommendedName>
</protein>
<dbReference type="PROSITE" id="PS51168">
    <property type="entry name" value="CHORISMATE_MUT_2"/>
    <property type="match status" value="1"/>
</dbReference>
<feature type="signal peptide" evidence="6">
    <location>
        <begin position="1"/>
        <end position="24"/>
    </location>
</feature>
<dbReference type="PANTHER" id="PTHR38041:SF2">
    <property type="entry name" value="SECRETED CHORISMATE MUTASE"/>
    <property type="match status" value="1"/>
</dbReference>
<dbReference type="EC" id="5.4.99.5" evidence="2 5"/>
<dbReference type="InterPro" id="IPR002701">
    <property type="entry name" value="CM_II_prokaryot"/>
</dbReference>
<keyword evidence="4 5" id="KW-0413">Isomerase</keyword>
<name>A0A4P8YNB5_9ENTR</name>
<dbReference type="OrthoDB" id="8445094at2"/>
<gene>
    <name evidence="8" type="ORF">FEM41_18070</name>
</gene>
<comment type="function">
    <text evidence="5">Catalyzes the Claisen rearrangement of chorismate to prephenate.</text>
</comment>
<dbReference type="SMART" id="SM00830">
    <property type="entry name" value="CM_2"/>
    <property type="match status" value="1"/>
</dbReference>
<keyword evidence="3 6" id="KW-0732">Signal</keyword>
<organism evidence="8 9">
    <name type="scientific">Jejubacter calystegiae</name>
    <dbReference type="NCBI Taxonomy" id="2579935"/>
    <lineage>
        <taxon>Bacteria</taxon>
        <taxon>Pseudomonadati</taxon>
        <taxon>Pseudomonadota</taxon>
        <taxon>Gammaproteobacteria</taxon>
        <taxon>Enterobacterales</taxon>
        <taxon>Enterobacteriaceae</taxon>
        <taxon>Jejubacter</taxon>
    </lineage>
</organism>
<feature type="domain" description="Chorismate mutase" evidence="7">
    <location>
        <begin position="7"/>
        <end position="99"/>
    </location>
</feature>
<dbReference type="KEGG" id="izh:FEM41_18070"/>
<dbReference type="InterPro" id="IPR008240">
    <property type="entry name" value="Chorismate_mutase_periplasmic"/>
</dbReference>
<dbReference type="InterPro" id="IPR036979">
    <property type="entry name" value="CM_dom_sf"/>
</dbReference>
<dbReference type="GO" id="GO:0046417">
    <property type="term" value="P:chorismate metabolic process"/>
    <property type="evidence" value="ECO:0007669"/>
    <property type="project" value="InterPro"/>
</dbReference>
<proteinExistence type="predicted"/>
<evidence type="ECO:0000256" key="5">
    <source>
        <dbReference type="PIRNR" id="PIRNR026640"/>
    </source>
</evidence>
<dbReference type="InterPro" id="IPR051331">
    <property type="entry name" value="Chorismate_mutase-related"/>
</dbReference>
<keyword evidence="9" id="KW-1185">Reference proteome</keyword>
<dbReference type="NCBIfam" id="TIGR01806">
    <property type="entry name" value="CM_mono2"/>
    <property type="match status" value="1"/>
</dbReference>
<sequence>MFLTRLTPSLILLTVTALPLSAMADASVAALINDRLSFMKDVAGDKARHHLAIEDLAQEKRVLEKSVADARTMGLDGASVETFIQAQMDAAKAIQYRYRADWLAAPESGWSPRPLAEIREKIAQLSQRILAQTAERLKSGQPLGDAEKTQFIHTLAQKNLSENDKQRLWQTLKQVRLASQ</sequence>
<dbReference type="GO" id="GO:0004106">
    <property type="term" value="F:chorismate mutase activity"/>
    <property type="evidence" value="ECO:0007669"/>
    <property type="project" value="UniProtKB-EC"/>
</dbReference>